<accession>A0A8J2PIQ3</accession>
<gene>
    <name evidence="1" type="ORF">AFUS01_LOCUS41592</name>
</gene>
<dbReference type="Proteomes" id="UP000708208">
    <property type="component" value="Unassembled WGS sequence"/>
</dbReference>
<name>A0A8J2PIQ3_9HEXA</name>
<sequence length="29" mass="3570">MLKRNNVTSLEFPFFGFFRQLQNSRNKIH</sequence>
<evidence type="ECO:0000313" key="2">
    <source>
        <dbReference type="Proteomes" id="UP000708208"/>
    </source>
</evidence>
<dbReference type="EMBL" id="CAJVCH010562401">
    <property type="protein sequence ID" value="CAG7831868.1"/>
    <property type="molecule type" value="Genomic_DNA"/>
</dbReference>
<keyword evidence="2" id="KW-1185">Reference proteome</keyword>
<comment type="caution">
    <text evidence="1">The sequence shown here is derived from an EMBL/GenBank/DDBJ whole genome shotgun (WGS) entry which is preliminary data.</text>
</comment>
<reference evidence="1" key="1">
    <citation type="submission" date="2021-06" db="EMBL/GenBank/DDBJ databases">
        <authorList>
            <person name="Hodson N. C."/>
            <person name="Mongue J. A."/>
            <person name="Jaron S. K."/>
        </authorList>
    </citation>
    <scope>NUCLEOTIDE SEQUENCE</scope>
</reference>
<feature type="non-terminal residue" evidence="1">
    <location>
        <position position="1"/>
    </location>
</feature>
<organism evidence="1 2">
    <name type="scientific">Allacma fusca</name>
    <dbReference type="NCBI Taxonomy" id="39272"/>
    <lineage>
        <taxon>Eukaryota</taxon>
        <taxon>Metazoa</taxon>
        <taxon>Ecdysozoa</taxon>
        <taxon>Arthropoda</taxon>
        <taxon>Hexapoda</taxon>
        <taxon>Collembola</taxon>
        <taxon>Symphypleona</taxon>
        <taxon>Sminthuridae</taxon>
        <taxon>Allacma</taxon>
    </lineage>
</organism>
<evidence type="ECO:0000313" key="1">
    <source>
        <dbReference type="EMBL" id="CAG7831868.1"/>
    </source>
</evidence>
<proteinExistence type="predicted"/>
<protein>
    <submittedName>
        <fullName evidence="1">Uncharacterized protein</fullName>
    </submittedName>
</protein>
<dbReference type="AlphaFoldDB" id="A0A8J2PIQ3"/>